<evidence type="ECO:0000313" key="3">
    <source>
        <dbReference type="Proteomes" id="UP000305067"/>
    </source>
</evidence>
<organism evidence="2 3">
    <name type="scientific">Pterulicium gracile</name>
    <dbReference type="NCBI Taxonomy" id="1884261"/>
    <lineage>
        <taxon>Eukaryota</taxon>
        <taxon>Fungi</taxon>
        <taxon>Dikarya</taxon>
        <taxon>Basidiomycota</taxon>
        <taxon>Agaricomycotina</taxon>
        <taxon>Agaricomycetes</taxon>
        <taxon>Agaricomycetidae</taxon>
        <taxon>Agaricales</taxon>
        <taxon>Pleurotineae</taxon>
        <taxon>Pterulaceae</taxon>
        <taxon>Pterulicium</taxon>
    </lineage>
</organism>
<dbReference type="AlphaFoldDB" id="A0A5C3Q8W8"/>
<feature type="region of interest" description="Disordered" evidence="1">
    <location>
        <begin position="49"/>
        <end position="110"/>
    </location>
</feature>
<reference evidence="2 3" key="1">
    <citation type="journal article" date="2019" name="Nat. Ecol. Evol.">
        <title>Megaphylogeny resolves global patterns of mushroom evolution.</title>
        <authorList>
            <person name="Varga T."/>
            <person name="Krizsan K."/>
            <person name="Foldi C."/>
            <person name="Dima B."/>
            <person name="Sanchez-Garcia M."/>
            <person name="Sanchez-Ramirez S."/>
            <person name="Szollosi G.J."/>
            <person name="Szarkandi J.G."/>
            <person name="Papp V."/>
            <person name="Albert L."/>
            <person name="Andreopoulos W."/>
            <person name="Angelini C."/>
            <person name="Antonin V."/>
            <person name="Barry K.W."/>
            <person name="Bougher N.L."/>
            <person name="Buchanan P."/>
            <person name="Buyck B."/>
            <person name="Bense V."/>
            <person name="Catcheside P."/>
            <person name="Chovatia M."/>
            <person name="Cooper J."/>
            <person name="Damon W."/>
            <person name="Desjardin D."/>
            <person name="Finy P."/>
            <person name="Geml J."/>
            <person name="Haridas S."/>
            <person name="Hughes K."/>
            <person name="Justo A."/>
            <person name="Karasinski D."/>
            <person name="Kautmanova I."/>
            <person name="Kiss B."/>
            <person name="Kocsube S."/>
            <person name="Kotiranta H."/>
            <person name="LaButti K.M."/>
            <person name="Lechner B.E."/>
            <person name="Liimatainen K."/>
            <person name="Lipzen A."/>
            <person name="Lukacs Z."/>
            <person name="Mihaltcheva S."/>
            <person name="Morgado L.N."/>
            <person name="Niskanen T."/>
            <person name="Noordeloos M.E."/>
            <person name="Ohm R.A."/>
            <person name="Ortiz-Santana B."/>
            <person name="Ovrebo C."/>
            <person name="Racz N."/>
            <person name="Riley R."/>
            <person name="Savchenko A."/>
            <person name="Shiryaev A."/>
            <person name="Soop K."/>
            <person name="Spirin V."/>
            <person name="Szebenyi C."/>
            <person name="Tomsovsky M."/>
            <person name="Tulloss R.E."/>
            <person name="Uehling J."/>
            <person name="Grigoriev I.V."/>
            <person name="Vagvolgyi C."/>
            <person name="Papp T."/>
            <person name="Martin F.M."/>
            <person name="Miettinen O."/>
            <person name="Hibbett D.S."/>
            <person name="Nagy L.G."/>
        </authorList>
    </citation>
    <scope>NUCLEOTIDE SEQUENCE [LARGE SCALE GENOMIC DNA]</scope>
    <source>
        <strain evidence="2 3">CBS 309.79</strain>
    </source>
</reference>
<accession>A0A5C3Q8W8</accession>
<feature type="compositionally biased region" description="Basic residues" evidence="1">
    <location>
        <begin position="86"/>
        <end position="97"/>
    </location>
</feature>
<proteinExistence type="predicted"/>
<evidence type="ECO:0000256" key="1">
    <source>
        <dbReference type="SAM" id="MobiDB-lite"/>
    </source>
</evidence>
<gene>
    <name evidence="2" type="ORF">BDV98DRAFT_204152</name>
</gene>
<evidence type="ECO:0000313" key="2">
    <source>
        <dbReference type="EMBL" id="TFK98442.1"/>
    </source>
</evidence>
<feature type="region of interest" description="Disordered" evidence="1">
    <location>
        <begin position="177"/>
        <end position="199"/>
    </location>
</feature>
<name>A0A5C3Q8W8_9AGAR</name>
<dbReference type="EMBL" id="ML178839">
    <property type="protein sequence ID" value="TFK98442.1"/>
    <property type="molecule type" value="Genomic_DNA"/>
</dbReference>
<feature type="compositionally biased region" description="Polar residues" evidence="1">
    <location>
        <begin position="59"/>
        <end position="71"/>
    </location>
</feature>
<dbReference type="Proteomes" id="UP000305067">
    <property type="component" value="Unassembled WGS sequence"/>
</dbReference>
<keyword evidence="3" id="KW-1185">Reference proteome</keyword>
<protein>
    <submittedName>
        <fullName evidence="2">Uncharacterized protein</fullName>
    </submittedName>
</protein>
<sequence>MPSPSSATLQVDLPPIFPHDQVLPEHSGSYGMYLSPLDDVRHSIRPIRGHHSGALSAGHSPTFTSRSTSYQGPHWADWTPPTHTQTQRRARSSSHGRSRSDTHHPYIRPHGSEAQFVPFQDDPLYPPSPAPALRFPGDLDIHVLGPHIQLDTGIFGGFEGAVGGSRDEWDWAVEFRRGSGPGSGQTSSSGRGGGQGLETHLQRGTSLFPLPLQPILASACSRLSLPRL</sequence>